<protein>
    <submittedName>
        <fullName evidence="1">Uncharacterized protein</fullName>
    </submittedName>
</protein>
<accession>A0A0C5G7Z2</accession>
<dbReference type="STRING" id="477245.TU94_29020"/>
<name>A0A0C5G7Z2_9ACTN</name>
<dbReference type="AlphaFoldDB" id="A0A0C5G7Z2"/>
<organism evidence="1 2">
    <name type="scientific">Streptomyces cyaneogriseus subsp. noncyanogenus</name>
    <dbReference type="NCBI Taxonomy" id="477245"/>
    <lineage>
        <taxon>Bacteria</taxon>
        <taxon>Bacillati</taxon>
        <taxon>Actinomycetota</taxon>
        <taxon>Actinomycetes</taxon>
        <taxon>Kitasatosporales</taxon>
        <taxon>Streptomycetaceae</taxon>
        <taxon>Streptomyces</taxon>
    </lineage>
</organism>
<dbReference type="EMBL" id="CP010849">
    <property type="protein sequence ID" value="AJP04890.1"/>
    <property type="molecule type" value="Genomic_DNA"/>
</dbReference>
<dbReference type="HOGENOM" id="CLU_754220_0_0_11"/>
<dbReference type="PATRIC" id="fig|477245.3.peg.6168"/>
<gene>
    <name evidence="1" type="ORF">TU94_29020</name>
</gene>
<reference evidence="1 2" key="1">
    <citation type="submission" date="2015-02" db="EMBL/GenBank/DDBJ databases">
        <title>Genome sequence of thermotolerant Streptomyces cyaneogriseus subsp. Noncyanogenus NMWT1, the producer of nematocidal antibiotics nemadectin.</title>
        <authorList>
            <person name="Wang H."/>
            <person name="Li C."/>
            <person name="Xiang W."/>
            <person name="Wang X."/>
        </authorList>
    </citation>
    <scope>NUCLEOTIDE SEQUENCE [LARGE SCALE GENOMIC DNA]</scope>
    <source>
        <strain evidence="1 2">NMWT 1</strain>
    </source>
</reference>
<dbReference type="OrthoDB" id="104542at2"/>
<proteinExistence type="predicted"/>
<dbReference type="RefSeq" id="WP_044386092.1">
    <property type="nucleotide sequence ID" value="NZ_CP010849.1"/>
</dbReference>
<dbReference type="Proteomes" id="UP000032234">
    <property type="component" value="Chromosome"/>
</dbReference>
<keyword evidence="2" id="KW-1185">Reference proteome</keyword>
<evidence type="ECO:0000313" key="2">
    <source>
        <dbReference type="Proteomes" id="UP000032234"/>
    </source>
</evidence>
<sequence>MYDPNVVGLDMGYKVVGGRTTRDWAICVQVREKRPGSSLRPGELRIPPVVEAVVADPGGPATKRLVPTDVREVGRPVLHGGPGWEGWYRRPAWGGLGIGVYHGTRPAKGTMTTVRWGGEDRIISAAHVLNTRLVPGDPGRREVEKIQSIYQPSYEAWPAGGREHAPRDGKWTLENLKIGLIENGYPLYTYRTDHPGPYLFNTYDTTWALPYDRTSYEIGDPEYGALVWPSKSQSITITDIGRVPQVEELEEDYGPAYGLTVVFAGMMTAFHRGKVISVHTMLKSHNNGDFMLFRDLIRVAPVDRMTMHGDSGAILVGANGRYKGAALGTLLSSDPSSHYFARIPVAKPVGLGRIYQPVHAPGPYTPP</sequence>
<dbReference type="KEGG" id="scw:TU94_29020"/>
<evidence type="ECO:0000313" key="1">
    <source>
        <dbReference type="EMBL" id="AJP04890.1"/>
    </source>
</evidence>